<feature type="domain" description="DUF2147" evidence="2">
    <location>
        <begin position="31"/>
        <end position="154"/>
    </location>
</feature>
<dbReference type="PANTHER" id="PTHR36919">
    <property type="entry name" value="BLR1215 PROTEIN"/>
    <property type="match status" value="1"/>
</dbReference>
<dbReference type="EMBL" id="JAARLZ010000007">
    <property type="protein sequence ID" value="NII07507.1"/>
    <property type="molecule type" value="Genomic_DNA"/>
</dbReference>
<evidence type="ECO:0000259" key="2">
    <source>
        <dbReference type="Pfam" id="PF09917"/>
    </source>
</evidence>
<accession>A0A7X5ZJ33</accession>
<feature type="signal peptide" evidence="1">
    <location>
        <begin position="1"/>
        <end position="24"/>
    </location>
</feature>
<dbReference type="PANTHER" id="PTHR36919:SF3">
    <property type="entry name" value="BLL5882 PROTEIN"/>
    <property type="match status" value="1"/>
</dbReference>
<dbReference type="RefSeq" id="WP_166949441.1">
    <property type="nucleotide sequence ID" value="NZ_JAARLZ010000007.1"/>
</dbReference>
<protein>
    <submittedName>
        <fullName evidence="3">DUF2147 domain-containing protein</fullName>
    </submittedName>
</protein>
<feature type="chain" id="PRO_5031332475" evidence="1">
    <location>
        <begin position="25"/>
        <end position="156"/>
    </location>
</feature>
<reference evidence="3 4" key="1">
    <citation type="submission" date="2020-03" db="EMBL/GenBank/DDBJ databases">
        <authorList>
            <person name="Lai Q."/>
        </authorList>
    </citation>
    <scope>NUCLEOTIDE SEQUENCE [LARGE SCALE GENOMIC DNA]</scope>
    <source>
        <strain evidence="3 4">CCUG 25036</strain>
    </source>
</reference>
<evidence type="ECO:0000313" key="3">
    <source>
        <dbReference type="EMBL" id="NII07507.1"/>
    </source>
</evidence>
<comment type="caution">
    <text evidence="3">The sequence shown here is derived from an EMBL/GenBank/DDBJ whole genome shotgun (WGS) entry which is preliminary data.</text>
</comment>
<organism evidence="3 4">
    <name type="scientific">Luteibacter anthropi</name>
    <dbReference type="NCBI Taxonomy" id="564369"/>
    <lineage>
        <taxon>Bacteria</taxon>
        <taxon>Pseudomonadati</taxon>
        <taxon>Pseudomonadota</taxon>
        <taxon>Gammaproteobacteria</taxon>
        <taxon>Lysobacterales</taxon>
        <taxon>Rhodanobacteraceae</taxon>
        <taxon>Luteibacter</taxon>
    </lineage>
</organism>
<gene>
    <name evidence="3" type="ORF">HBF25_14070</name>
</gene>
<dbReference type="Gene3D" id="2.40.128.520">
    <property type="match status" value="1"/>
</dbReference>
<keyword evidence="4" id="KW-1185">Reference proteome</keyword>
<dbReference type="Pfam" id="PF09917">
    <property type="entry name" value="DUF2147"/>
    <property type="match status" value="1"/>
</dbReference>
<dbReference type="Proteomes" id="UP000490980">
    <property type="component" value="Unassembled WGS sequence"/>
</dbReference>
<proteinExistence type="predicted"/>
<name>A0A7X5ZJ33_9GAMM</name>
<evidence type="ECO:0000256" key="1">
    <source>
        <dbReference type="SAM" id="SignalP"/>
    </source>
</evidence>
<keyword evidence="1" id="KW-0732">Signal</keyword>
<sequence>MSVNHLIRTTAALAFATAALPALASTDTPVGKWKTIDDTTHEVKSVVEITENGGVLEGKVLQVLKPTPGAARDAQGHLICAKCDGERKNKPIEGMTIMWGLKKDDDQWSGGQILDPSKGKIYKVNLKLVDGGKKLDVHGYIGFSLLGRSQEWVRDE</sequence>
<dbReference type="InterPro" id="IPR019223">
    <property type="entry name" value="DUF2147"/>
</dbReference>
<evidence type="ECO:0000313" key="4">
    <source>
        <dbReference type="Proteomes" id="UP000490980"/>
    </source>
</evidence>
<dbReference type="AlphaFoldDB" id="A0A7X5ZJ33"/>